<dbReference type="InterPro" id="IPR043129">
    <property type="entry name" value="ATPase_NBD"/>
</dbReference>
<sequence length="354" mass="38755">MLAARKSIEEPHMDYIVRAVDVGFGNTKYVSNVVGSDIRCTNFPSVAYPSMREPSGQPGYERRKTVAIPVNGLFYEVGPEVELAADTFRATQMHDRYTETPEYTALLRGALALMKQPEIDLLVVGLPVAALTTKKTALEKAVTGTHDIGNGKNVVVRKALAIAQPQGALVDFVEQHGKTTTIEREQSLILDPGSRTFDWLVARGMRLVQNKSHSVNRGVFDILQAIAAEIGHDIGTPYNDIEAIDLALRTGKNPVIYQKPYDISRAMPMAHSIAQQAVASMMRWIDASYSFQNIILVGGGAYLFKKAVKEAFPKHRILEVKDPLHANVRGFQIAGMNHVDKLFSGTATATHGGA</sequence>
<name>Q47D18_DECAR</name>
<dbReference type="eggNOG" id="COG0443">
    <property type="taxonomic scope" value="Bacteria"/>
</dbReference>
<evidence type="ECO:0000313" key="3">
    <source>
        <dbReference type="EMBL" id="AAZ47263.1"/>
    </source>
</evidence>
<dbReference type="STRING" id="159087.Daro_2530"/>
<dbReference type="InterPro" id="IPR049067">
    <property type="entry name" value="MreB-like_C"/>
</dbReference>
<feature type="domain" description="Actin homologue MreB-like C-terminal" evidence="2">
    <location>
        <begin position="189"/>
        <end position="310"/>
    </location>
</feature>
<evidence type="ECO:0000259" key="1">
    <source>
        <dbReference type="Pfam" id="PF17989"/>
    </source>
</evidence>
<proteinExistence type="predicted"/>
<dbReference type="NCBIfam" id="TIGR03739">
    <property type="entry name" value="PRTRC_D"/>
    <property type="match status" value="1"/>
</dbReference>
<dbReference type="InterPro" id="IPR022389">
    <property type="entry name" value="PRTRC_protein-D"/>
</dbReference>
<dbReference type="Pfam" id="PF21522">
    <property type="entry name" value="MreB-like_C"/>
    <property type="match status" value="1"/>
</dbReference>
<dbReference type="KEGG" id="dar:Daro_2530"/>
<gene>
    <name evidence="3" type="ordered locus">Daro_2530</name>
</gene>
<reference evidence="3" key="1">
    <citation type="submission" date="2005-08" db="EMBL/GenBank/DDBJ databases">
        <title>Complete sequence of Dechloromonas aromatica RCB.</title>
        <authorList>
            <person name="Salinero K.K."/>
            <person name="Copeland A."/>
            <person name="Lucas S."/>
            <person name="Lapidus A."/>
            <person name="Barry K."/>
            <person name="Detter J.C."/>
            <person name="Glavina T."/>
            <person name="Hammon N."/>
            <person name="Israni S."/>
            <person name="Pitluck S."/>
            <person name="Di Bartolo G."/>
            <person name="Trong S."/>
            <person name="Schmutz J."/>
            <person name="Larimer F."/>
            <person name="Land M."/>
            <person name="Ivanova N."/>
            <person name="Richardson P."/>
        </authorList>
    </citation>
    <scope>NUCLEOTIDE SEQUENCE</scope>
    <source>
        <strain evidence="3">RCB</strain>
    </source>
</reference>
<dbReference type="Gene3D" id="3.30.420.40">
    <property type="match status" value="2"/>
</dbReference>
<organism evidence="3">
    <name type="scientific">Dechloromonas aromatica (strain RCB)</name>
    <dbReference type="NCBI Taxonomy" id="159087"/>
    <lineage>
        <taxon>Bacteria</taxon>
        <taxon>Pseudomonadati</taxon>
        <taxon>Pseudomonadota</taxon>
        <taxon>Betaproteobacteria</taxon>
        <taxon>Rhodocyclales</taxon>
        <taxon>Azonexaceae</taxon>
        <taxon>Dechloromonas</taxon>
    </lineage>
</organism>
<accession>Q47D18</accession>
<dbReference type="AlphaFoldDB" id="Q47D18"/>
<dbReference type="EMBL" id="CP000089">
    <property type="protein sequence ID" value="AAZ47263.1"/>
    <property type="molecule type" value="Genomic_DNA"/>
</dbReference>
<protein>
    <submittedName>
        <fullName evidence="3">Plasmid segregation actin-type ATPase ParM</fullName>
    </submittedName>
</protein>
<dbReference type="HOGENOM" id="CLU_066433_0_0_4"/>
<dbReference type="InterPro" id="IPR040607">
    <property type="entry name" value="ALP_N"/>
</dbReference>
<evidence type="ECO:0000259" key="2">
    <source>
        <dbReference type="Pfam" id="PF21522"/>
    </source>
</evidence>
<dbReference type="SUPFAM" id="SSF53067">
    <property type="entry name" value="Actin-like ATPase domain"/>
    <property type="match status" value="2"/>
</dbReference>
<dbReference type="Pfam" id="PF17989">
    <property type="entry name" value="ALP_N"/>
    <property type="match status" value="1"/>
</dbReference>
<feature type="domain" description="Actin-like protein N-terminal" evidence="1">
    <location>
        <begin position="19"/>
        <end position="167"/>
    </location>
</feature>